<evidence type="ECO:0000313" key="4">
    <source>
        <dbReference type="Proteomes" id="UP001652624"/>
    </source>
</evidence>
<feature type="region of interest" description="Disordered" evidence="2">
    <location>
        <begin position="561"/>
        <end position="602"/>
    </location>
</feature>
<dbReference type="InterPro" id="IPR013087">
    <property type="entry name" value="Znf_C2H2_type"/>
</dbReference>
<feature type="compositionally biased region" description="Basic and acidic residues" evidence="2">
    <location>
        <begin position="319"/>
        <end position="335"/>
    </location>
</feature>
<feature type="region of interest" description="Disordered" evidence="2">
    <location>
        <begin position="1185"/>
        <end position="1220"/>
    </location>
</feature>
<dbReference type="GeneID" id="103119004"/>
<feature type="region of interest" description="Disordered" evidence="2">
    <location>
        <begin position="191"/>
        <end position="254"/>
    </location>
</feature>
<dbReference type="InterPro" id="IPR036236">
    <property type="entry name" value="Znf_C2H2_sf"/>
</dbReference>
<dbReference type="Pfam" id="PF00096">
    <property type="entry name" value="zf-C2H2"/>
    <property type="match status" value="1"/>
</dbReference>
<dbReference type="STRING" id="9365.ENSEEUP00000013953"/>
<evidence type="ECO:0000259" key="3">
    <source>
        <dbReference type="PROSITE" id="PS50157"/>
    </source>
</evidence>
<dbReference type="PROSITE" id="PS00028">
    <property type="entry name" value="ZINC_FINGER_C2H2_1"/>
    <property type="match status" value="2"/>
</dbReference>
<feature type="region of interest" description="Disordered" evidence="2">
    <location>
        <begin position="270"/>
        <end position="297"/>
    </location>
</feature>
<feature type="compositionally biased region" description="Basic and acidic residues" evidence="2">
    <location>
        <begin position="774"/>
        <end position="789"/>
    </location>
</feature>
<feature type="compositionally biased region" description="Basic and acidic residues" evidence="2">
    <location>
        <begin position="1189"/>
        <end position="1198"/>
    </location>
</feature>
<feature type="region of interest" description="Disordered" evidence="2">
    <location>
        <begin position="628"/>
        <end position="669"/>
    </location>
</feature>
<dbReference type="SUPFAM" id="SSF57667">
    <property type="entry name" value="beta-beta-alpha zinc fingers"/>
    <property type="match status" value="1"/>
</dbReference>
<evidence type="ECO:0000256" key="2">
    <source>
        <dbReference type="SAM" id="MobiDB-lite"/>
    </source>
</evidence>
<dbReference type="PANTHER" id="PTHR47166:SF1">
    <property type="entry name" value="ZINC FINGER PROTEIN 831"/>
    <property type="match status" value="1"/>
</dbReference>
<feature type="region of interest" description="Disordered" evidence="2">
    <location>
        <begin position="1"/>
        <end position="36"/>
    </location>
</feature>
<feature type="domain" description="C2H2-type" evidence="3">
    <location>
        <begin position="141"/>
        <end position="168"/>
    </location>
</feature>
<dbReference type="Proteomes" id="UP001652624">
    <property type="component" value="Chromosome 1"/>
</dbReference>
<dbReference type="GO" id="GO:0008270">
    <property type="term" value="F:zinc ion binding"/>
    <property type="evidence" value="ECO:0007669"/>
    <property type="project" value="UniProtKB-KW"/>
</dbReference>
<organism evidence="4 5">
    <name type="scientific">Erinaceus europaeus</name>
    <name type="common">Western European hedgehog</name>
    <dbReference type="NCBI Taxonomy" id="9365"/>
    <lineage>
        <taxon>Eukaryota</taxon>
        <taxon>Metazoa</taxon>
        <taxon>Chordata</taxon>
        <taxon>Craniata</taxon>
        <taxon>Vertebrata</taxon>
        <taxon>Euteleostomi</taxon>
        <taxon>Mammalia</taxon>
        <taxon>Eutheria</taxon>
        <taxon>Laurasiatheria</taxon>
        <taxon>Eulipotyphla</taxon>
        <taxon>Erinaceidae</taxon>
        <taxon>Erinaceinae</taxon>
        <taxon>Erinaceus</taxon>
    </lineage>
</organism>
<dbReference type="eggNOG" id="KOG1721">
    <property type="taxonomic scope" value="Eukaryota"/>
</dbReference>
<feature type="compositionally biased region" description="Basic and acidic residues" evidence="2">
    <location>
        <begin position="213"/>
        <end position="223"/>
    </location>
</feature>
<keyword evidence="1" id="KW-0862">Zinc</keyword>
<feature type="compositionally biased region" description="Basic and acidic residues" evidence="2">
    <location>
        <begin position="701"/>
        <end position="718"/>
    </location>
</feature>
<accession>A0A1S3WJN3</accession>
<feature type="region of interest" description="Disordered" evidence="2">
    <location>
        <begin position="1478"/>
        <end position="1499"/>
    </location>
</feature>
<feature type="compositionally biased region" description="Basic and acidic residues" evidence="2">
    <location>
        <begin position="942"/>
        <end position="972"/>
    </location>
</feature>
<proteinExistence type="predicted"/>
<dbReference type="SMART" id="SM00355">
    <property type="entry name" value="ZnF_C2H2"/>
    <property type="match status" value="2"/>
</dbReference>
<feature type="region of interest" description="Disordered" evidence="2">
    <location>
        <begin position="757"/>
        <end position="984"/>
    </location>
</feature>
<evidence type="ECO:0000313" key="5">
    <source>
        <dbReference type="RefSeq" id="XP_016046349.2"/>
    </source>
</evidence>
<protein>
    <submittedName>
        <fullName evidence="5 6">Zinc finger protein 831</fullName>
    </submittedName>
</protein>
<dbReference type="CTD" id="128611"/>
<dbReference type="InParanoid" id="A0A1S3WJN3"/>
<name>A0A1S3WJN3_ERIEU</name>
<dbReference type="PROSITE" id="PS50157">
    <property type="entry name" value="ZINC_FINGER_C2H2_2"/>
    <property type="match status" value="2"/>
</dbReference>
<keyword evidence="1" id="KW-0863">Zinc-finger</keyword>
<feature type="domain" description="C2H2-type" evidence="3">
    <location>
        <begin position="169"/>
        <end position="198"/>
    </location>
</feature>
<feature type="compositionally biased region" description="Basic and acidic residues" evidence="2">
    <location>
        <begin position="813"/>
        <end position="831"/>
    </location>
</feature>
<dbReference type="RefSeq" id="XP_060037380.1">
    <property type="nucleotide sequence ID" value="XM_060181397.1"/>
</dbReference>
<reference evidence="4 5" key="1">
    <citation type="submission" date="2025-05" db="UniProtKB">
        <authorList>
            <consortium name="RefSeq"/>
        </authorList>
    </citation>
    <scope>NUCLEOTIDE SEQUENCE [LARGE SCALE GENOMIC DNA]</scope>
</reference>
<feature type="region of interest" description="Disordered" evidence="2">
    <location>
        <begin position="311"/>
        <end position="385"/>
    </location>
</feature>
<feature type="region of interest" description="Disordered" evidence="2">
    <location>
        <begin position="701"/>
        <end position="724"/>
    </location>
</feature>
<evidence type="ECO:0000256" key="1">
    <source>
        <dbReference type="PROSITE-ProRule" id="PRU00042"/>
    </source>
</evidence>
<keyword evidence="1" id="KW-0479">Metal-binding</keyword>
<dbReference type="Gene3D" id="3.30.160.60">
    <property type="entry name" value="Classic Zinc Finger"/>
    <property type="match status" value="2"/>
</dbReference>
<gene>
    <name evidence="5 6" type="primary">ZNF831</name>
</gene>
<dbReference type="RefSeq" id="XP_016046349.2">
    <property type="nucleotide sequence ID" value="XM_016190863.2"/>
</dbReference>
<dbReference type="FunCoup" id="A0A1S3WJN3">
    <property type="interactions" value="205"/>
</dbReference>
<feature type="compositionally biased region" description="Polar residues" evidence="2">
    <location>
        <begin position="1207"/>
        <end position="1220"/>
    </location>
</feature>
<sequence>MEAPELTCPSSPARDQPAPAPAPPEAPGGQASPHLTLGHVILPPEQGLAPAVFLKALPIPLYHTVPPGSLQPRAPLVTGSLDGGNVPFILSPLLQPEGPGPTQVGKPSTLTVNIVGALPVLSPSLGPTLGSPGKMRNIGKYLCPHCGRDCLKPSVLEKHIRSHTGERPFPCATCGIAFKTQSNLYKHRRTQTHLNNSRLSSELDGSGGPILDEGDKARADGRGDSQSQRPGEGALPETPLTPGVQGTGHSLSPVTKNLDMKLETFSCLGSTSADREAPSPGAPLAGTPCRWKLPEQRSPQTCKSYPVQLQQHQATSLERPGDTKATEGRLRKCESTDSGYLSRSDSIEQPMAPCSPLHSLSEHSTELEGDATLGTRRAGPGEREASLELEKKQLEERIARLISHNQAVVDDSQLDNVRPRKTVLSKQGSIDLPMPYTYKDSFHFDIRALEPGRRRPAALCSTRSTLAPLDRSRPLFFHSVPTQLSTTMECVPVTRSNSLPFVEGTRTWPEPPDLQDSSLRKLKPLSPRPSPAQLCGRLGLTWVDIPSGHPRALVRQAAVEDLPCPPSGDSLASTEDPEGKRTPAREGIASKGKAIAKKGSPRKLQMFSQEKWQVYGNETFQRIYQKMKSSRHGAKKAKEARAGNRPLLETPLQEETTGQGAALSQDISTPGHRDIAVGARPGPWGIPAVSEGFSVAEHAKQREKVARAESSEQPKLDKAVSPPSLCCREAPNLCNKNPVLLPGKSLEQGCQLPSAGLLKEGDLKSPGLILPKSTTERDTHSAGGEKENDPLAQSILRRASEIPGETQSVENKLPSERKKLKVEQESRKDQPKPSGVGGQAPGGPVQAVSPPTQEQDNGPEKKPRSLPESTSDILATLTDMTFPPKYLLQLPQGETESPLPVSKGQGQDPLCRHGWSEEDPFVGSGLGTLMSHSPMPAPALGRTDDFKEDPSCSRPWDRRKGVQGEEREDKTDTSTPATGEPDLTSKILGETAPFLPPLMCSPCMTQDTKAETQDLSPLHMDNALLRANPFGGVLNSWVPDKKLGAPENAQEDLPLGSLAGLNPCCSLGSVSFLAPTPPSRFELTLSNHPGTPESSEAQGPFPSLRAEPQLTWCCVSRSLPLPMEQKEKAASVYLALHLPGGRLRNEGSDAQGVNKALSGRWTSIYPEGGQTQTWKLSCTVAPGMMPQHHASEPRWKKELPRRRLKTSRGSSRQSKLSTTSKRYKVNFLQSRIPQRVSRLRKPLRVLRKDHHLPHLQGPGPRGTFQQTCSGMAGLNPPEKSSCVTSDQSLCCENQEKKEDHDRQCLRSFTPSASSMTVQEINKVSTKDISLSASGLGDSCPQNKTTPSLLFHGKDLHKGLLETDYPPSQVQDVVSHESCAFSDAQELSSSESKGISPHHNATTSATAIDMSLGADADNSPLGVHSVEAQDHDCDARDTVTQSPQDKKTRAEAISLSSLPAKCAPGMTISSSLLLGSSGKRHQKIPVTDSSHMEKGNHKGQYGSRKIVVPYLPQENDSGKYQISGLVTLKDCVPLSDPGEITEPTETHLKTIKKRSLEGMRKQTRVEFSDTSSDDEDRLVIEI</sequence>
<evidence type="ECO:0000313" key="6">
    <source>
        <dbReference type="RefSeq" id="XP_060037380.1"/>
    </source>
</evidence>
<keyword evidence="4" id="KW-1185">Reference proteome</keyword>
<dbReference type="OrthoDB" id="9666079at2759"/>
<dbReference type="PANTHER" id="PTHR47166">
    <property type="entry name" value="ZINC FINGER PROTEIN 831"/>
    <property type="match status" value="1"/>
</dbReference>